<dbReference type="InterPro" id="IPR037524">
    <property type="entry name" value="PA14/GLEYA"/>
</dbReference>
<name>A0A9P8XSM7_9PEZI</name>
<dbReference type="EMBL" id="JAGTJQ010000013">
    <property type="protein sequence ID" value="KAH7014485.1"/>
    <property type="molecule type" value="Genomic_DNA"/>
</dbReference>
<dbReference type="RefSeq" id="XP_046005452.1">
    <property type="nucleotide sequence ID" value="XM_046162824.1"/>
</dbReference>
<evidence type="ECO:0000313" key="3">
    <source>
        <dbReference type="EMBL" id="KAH7014485.1"/>
    </source>
</evidence>
<reference evidence="3" key="1">
    <citation type="journal article" date="2021" name="Nat. Commun.">
        <title>Genetic determinants of endophytism in the Arabidopsis root mycobiome.</title>
        <authorList>
            <person name="Mesny F."/>
            <person name="Miyauchi S."/>
            <person name="Thiergart T."/>
            <person name="Pickel B."/>
            <person name="Atanasova L."/>
            <person name="Karlsson M."/>
            <person name="Huettel B."/>
            <person name="Barry K.W."/>
            <person name="Haridas S."/>
            <person name="Chen C."/>
            <person name="Bauer D."/>
            <person name="Andreopoulos W."/>
            <person name="Pangilinan J."/>
            <person name="LaButti K."/>
            <person name="Riley R."/>
            <person name="Lipzen A."/>
            <person name="Clum A."/>
            <person name="Drula E."/>
            <person name="Henrissat B."/>
            <person name="Kohler A."/>
            <person name="Grigoriev I.V."/>
            <person name="Martin F.M."/>
            <person name="Hacquard S."/>
        </authorList>
    </citation>
    <scope>NUCLEOTIDE SEQUENCE</scope>
    <source>
        <strain evidence="3">MPI-CAGE-CH-0230</strain>
    </source>
</reference>
<feature type="domain" description="PA14" evidence="2">
    <location>
        <begin position="265"/>
        <end position="428"/>
    </location>
</feature>
<dbReference type="OrthoDB" id="4388755at2759"/>
<accession>A0A9P8XSM7</accession>
<dbReference type="PROSITE" id="PS51820">
    <property type="entry name" value="PA14"/>
    <property type="match status" value="1"/>
</dbReference>
<evidence type="ECO:0000259" key="2">
    <source>
        <dbReference type="PROSITE" id="PS51820"/>
    </source>
</evidence>
<dbReference type="Pfam" id="PF10528">
    <property type="entry name" value="GLEYA"/>
    <property type="match status" value="1"/>
</dbReference>
<organism evidence="3 4">
    <name type="scientific">Microdochium trichocladiopsis</name>
    <dbReference type="NCBI Taxonomy" id="1682393"/>
    <lineage>
        <taxon>Eukaryota</taxon>
        <taxon>Fungi</taxon>
        <taxon>Dikarya</taxon>
        <taxon>Ascomycota</taxon>
        <taxon>Pezizomycotina</taxon>
        <taxon>Sordariomycetes</taxon>
        <taxon>Xylariomycetidae</taxon>
        <taxon>Xylariales</taxon>
        <taxon>Microdochiaceae</taxon>
        <taxon>Microdochium</taxon>
    </lineage>
</organism>
<dbReference type="InterPro" id="IPR018871">
    <property type="entry name" value="GLEYA_adhesin_domain"/>
</dbReference>
<feature type="signal peptide" evidence="1">
    <location>
        <begin position="1"/>
        <end position="18"/>
    </location>
</feature>
<dbReference type="GeneID" id="70192370"/>
<dbReference type="Proteomes" id="UP000756346">
    <property type="component" value="Unassembled WGS sequence"/>
</dbReference>
<dbReference type="Gene3D" id="2.60.120.1560">
    <property type="match status" value="1"/>
</dbReference>
<evidence type="ECO:0000313" key="4">
    <source>
        <dbReference type="Proteomes" id="UP000756346"/>
    </source>
</evidence>
<dbReference type="AlphaFoldDB" id="A0A9P8XSM7"/>
<proteinExistence type="predicted"/>
<gene>
    <name evidence="3" type="ORF">B0I36DRAFT_436443</name>
</gene>
<evidence type="ECO:0000256" key="1">
    <source>
        <dbReference type="SAM" id="SignalP"/>
    </source>
</evidence>
<comment type="caution">
    <text evidence="3">The sequence shown here is derived from an EMBL/GenBank/DDBJ whole genome shotgun (WGS) entry which is preliminary data.</text>
</comment>
<keyword evidence="1" id="KW-0732">Signal</keyword>
<sequence length="431" mass="44551">MRAISNIVPILLPLAAYAAPAPAVEERGLLDPVVCLLNNLLVGLRNDPLATPYCSSVLGIRPLTASASVAVTVRPTITSTVSIGGGTVTFTVGRQDTTQVTTTATATSTITSTVTSTTSISTVTCLDAAYTASVGRRDAPIDPPALDKRQVSVSASAAVTPTIIPPSAQPGNIQTACSCLGLTTNTITITPTVTAGAGVTNFATVNLGAQVSLTITLNELVTGTTTVTTTVTTTTTSTQGVVGTFLANPDGLRFKKYQHQFSADNNPGAFNVEYFKNTGFDFAGSIRSPRFSSPDWPYGDSSMTMGGQTFDSAFAAVVVQGFYVARATGVHTFSSSGDYVDNWGYLWTGDKSYSAYDSSNTDFKSIRTAGGPYVGGTKQLQMNVGDAIPFTWLWSNGGGVGNSDLTITVPSGGFSGGEGNFVPACSANTFS</sequence>
<keyword evidence="4" id="KW-1185">Reference proteome</keyword>
<protein>
    <submittedName>
        <fullName evidence="3">GLEYA domain-containing protein</fullName>
    </submittedName>
</protein>
<feature type="chain" id="PRO_5040377328" evidence="1">
    <location>
        <begin position="19"/>
        <end position="431"/>
    </location>
</feature>